<feature type="compositionally biased region" description="Pro residues" evidence="2">
    <location>
        <begin position="143"/>
        <end position="154"/>
    </location>
</feature>
<keyword evidence="1" id="KW-0879">Wnt signaling pathway</keyword>
<reference evidence="4 5" key="1">
    <citation type="submission" date="2016-10" db="EMBL/GenBank/DDBJ databases">
        <title>Reductive evolution of mitochondrial metabolism and differential evolution of invasion-related proteins in Cryptosporidium.</title>
        <authorList>
            <person name="Liu S."/>
            <person name="Roellig D.M."/>
            <person name="Guo Y."/>
            <person name="Li N."/>
            <person name="Frace M.A."/>
            <person name="Tang K."/>
            <person name="Zhang L."/>
            <person name="Feng Y."/>
            <person name="Xiao L."/>
        </authorList>
    </citation>
    <scope>NUCLEOTIDE SEQUENCE [LARGE SCALE GENOMIC DNA]</scope>
    <source>
        <strain evidence="4">39726</strain>
    </source>
</reference>
<feature type="domain" description="DIX" evidence="3">
    <location>
        <begin position="8"/>
        <end position="86"/>
    </location>
</feature>
<feature type="region of interest" description="Disordered" evidence="2">
    <location>
        <begin position="128"/>
        <end position="168"/>
    </location>
</feature>
<dbReference type="Pfam" id="PF00778">
    <property type="entry name" value="DIX"/>
    <property type="match status" value="1"/>
</dbReference>
<accession>A0A1J4MBH2</accession>
<evidence type="ECO:0000259" key="3">
    <source>
        <dbReference type="Pfam" id="PF00778"/>
    </source>
</evidence>
<dbReference type="Gene3D" id="2.40.240.130">
    <property type="match status" value="1"/>
</dbReference>
<dbReference type="AlphaFoldDB" id="A0A1J4MBH2"/>
<protein>
    <recommendedName>
        <fullName evidence="3">DIX domain-containing protein</fullName>
    </recommendedName>
</protein>
<dbReference type="GO" id="GO:0016055">
    <property type="term" value="P:Wnt signaling pathway"/>
    <property type="evidence" value="ECO:0007669"/>
    <property type="project" value="UniProtKB-KW"/>
</dbReference>
<evidence type="ECO:0000256" key="1">
    <source>
        <dbReference type="ARBA" id="ARBA00022687"/>
    </source>
</evidence>
<dbReference type="OrthoDB" id="10007451at2759"/>
<dbReference type="InterPro" id="IPR038207">
    <property type="entry name" value="DIX_dom_sf"/>
</dbReference>
<comment type="caution">
    <text evidence="4">The sequence shown here is derived from an EMBL/GenBank/DDBJ whole genome shotgun (WGS) entry which is preliminary data.</text>
</comment>
<dbReference type="SUPFAM" id="SSF54236">
    <property type="entry name" value="Ubiquitin-like"/>
    <property type="match status" value="1"/>
</dbReference>
<proteinExistence type="predicted"/>
<evidence type="ECO:0000313" key="5">
    <source>
        <dbReference type="Proteomes" id="UP000186176"/>
    </source>
</evidence>
<dbReference type="VEuPathDB" id="CryptoDB:cubi_00964"/>
<feature type="compositionally biased region" description="Polar residues" evidence="2">
    <location>
        <begin position="158"/>
        <end position="168"/>
    </location>
</feature>
<dbReference type="PANTHER" id="PTHR42509:SF1">
    <property type="entry name" value="DIX DOMAIN-CONTAINING PROTEIN"/>
    <property type="match status" value="1"/>
</dbReference>
<dbReference type="GeneID" id="39977755"/>
<dbReference type="EMBL" id="LRBP01000039">
    <property type="protein sequence ID" value="OII70819.1"/>
    <property type="molecule type" value="Genomic_DNA"/>
</dbReference>
<organism evidence="4 5">
    <name type="scientific">Cryptosporidium ubiquitum</name>
    <dbReference type="NCBI Taxonomy" id="857276"/>
    <lineage>
        <taxon>Eukaryota</taxon>
        <taxon>Sar</taxon>
        <taxon>Alveolata</taxon>
        <taxon>Apicomplexa</taxon>
        <taxon>Conoidasida</taxon>
        <taxon>Coccidia</taxon>
        <taxon>Eucoccidiorida</taxon>
        <taxon>Eimeriorina</taxon>
        <taxon>Cryptosporidiidae</taxon>
        <taxon>Cryptosporidium</taxon>
    </lineage>
</organism>
<dbReference type="InterPro" id="IPR001158">
    <property type="entry name" value="DIX"/>
</dbReference>
<dbReference type="PANTHER" id="PTHR42509">
    <property type="entry name" value="DIX DOMAIN-CONTAINING PROTEIN"/>
    <property type="match status" value="1"/>
</dbReference>
<dbReference type="RefSeq" id="XP_028872927.1">
    <property type="nucleotide sequence ID" value="XM_029017976.1"/>
</dbReference>
<sequence length="190" mass="21547">MTSEAGLTTVYYFIPLDGDREDNPNTFKVQGDYSSLTIKQVKDSFPLPGIYYFRFKVRIGNTYAWMDPLSDDDIVPLYDDAIIAKVLRINWDYNCRLTHRSKNKQDAHSATTRVVSPPSSLSGVFYQQKNQIQHQPPTKTSQPHPPPPPPPPPILRHSMTSDTIPSTSNNVDLIDLNCDYPKWNSSSGYI</sequence>
<name>A0A1J4MBH2_9CRYT</name>
<keyword evidence="5" id="KW-1185">Reference proteome</keyword>
<gene>
    <name evidence="4" type="ORF">cubi_00964</name>
</gene>
<dbReference type="Proteomes" id="UP000186176">
    <property type="component" value="Unassembled WGS sequence"/>
</dbReference>
<evidence type="ECO:0000313" key="4">
    <source>
        <dbReference type="EMBL" id="OII70819.1"/>
    </source>
</evidence>
<evidence type="ECO:0000256" key="2">
    <source>
        <dbReference type="SAM" id="MobiDB-lite"/>
    </source>
</evidence>
<dbReference type="InterPro" id="IPR029071">
    <property type="entry name" value="Ubiquitin-like_domsf"/>
</dbReference>